<evidence type="ECO:0008006" key="3">
    <source>
        <dbReference type="Google" id="ProtNLM"/>
    </source>
</evidence>
<dbReference type="EMBL" id="AP018712">
    <property type="protein sequence ID" value="BBE30537.1"/>
    <property type="molecule type" value="Genomic_DNA"/>
</dbReference>
<evidence type="ECO:0000313" key="1">
    <source>
        <dbReference type="EMBL" id="BBE30537.1"/>
    </source>
</evidence>
<sequence>MKKMIYLILIFVMLGLSSCIKIDIKLPDDTNFSDLTVNQRDNFIRYIYTAYNKGAGYDFDKLKSYADDANYKYDDNVLAFYKYLVGEYTLNDIKTRVPFDGTDKHYDERIITYIKSIITRFQTDVNNTTSTNWFIGTFNEKVPSMPSKYNSSFNYLNPELTTAYDKRTELINRVYDLLKYYYGSDSVYLFGEWFKEYFPTKSLSDTELKEYATYLVDCANAYTNTNLTLNRKQSTTSTFYKEKVIIKDVPVELLLATSIQESRLFPGSFRAEVINDNIYAVSFGLTHTLIDADFLYLSDSNQDIGDDSKGERNFDLLSYWYFGNNRNEETYFSDWDLMTVRGSFLYASTFLELIYQKYISFIK</sequence>
<dbReference type="AlphaFoldDB" id="A0A7G1G6L7"/>
<dbReference type="KEGG" id="ocy:OSSY52_06780"/>
<dbReference type="InParanoid" id="A0A7G1G6L7"/>
<gene>
    <name evidence="1" type="ORF">OSSY52_06780</name>
</gene>
<organism evidence="1 2">
    <name type="scientific">Tepiditoga spiralis</name>
    <dbReference type="NCBI Taxonomy" id="2108365"/>
    <lineage>
        <taxon>Bacteria</taxon>
        <taxon>Thermotogati</taxon>
        <taxon>Thermotogota</taxon>
        <taxon>Thermotogae</taxon>
        <taxon>Petrotogales</taxon>
        <taxon>Petrotogaceae</taxon>
        <taxon>Tepiditoga</taxon>
    </lineage>
</organism>
<name>A0A7G1G6L7_9BACT</name>
<protein>
    <recommendedName>
        <fullName evidence="3">Lipoprotein</fullName>
    </recommendedName>
</protein>
<reference evidence="1 2" key="1">
    <citation type="submission" date="2018-06" db="EMBL/GenBank/DDBJ databases">
        <title>Genome sequencing of Oceanotoga sp. sy52.</title>
        <authorList>
            <person name="Mori K."/>
        </authorList>
    </citation>
    <scope>NUCLEOTIDE SEQUENCE [LARGE SCALE GENOMIC DNA]</scope>
    <source>
        <strain evidence="2">sy52</strain>
    </source>
</reference>
<dbReference type="RefSeq" id="WP_190615620.1">
    <property type="nucleotide sequence ID" value="NZ_AP018712.1"/>
</dbReference>
<evidence type="ECO:0000313" key="2">
    <source>
        <dbReference type="Proteomes" id="UP000516361"/>
    </source>
</evidence>
<keyword evidence="2" id="KW-1185">Reference proteome</keyword>
<proteinExistence type="predicted"/>
<accession>A0A7G1G6L7</accession>
<dbReference type="Proteomes" id="UP000516361">
    <property type="component" value="Chromosome"/>
</dbReference>
<dbReference type="PROSITE" id="PS51257">
    <property type="entry name" value="PROKAR_LIPOPROTEIN"/>
    <property type="match status" value="1"/>
</dbReference>